<evidence type="ECO:0000256" key="1">
    <source>
        <dbReference type="SAM" id="Phobius"/>
    </source>
</evidence>
<dbReference type="RefSeq" id="WP_023398770.1">
    <property type="nucleotide sequence ID" value="NZ_AUSV01000032.1"/>
</dbReference>
<keyword evidence="1" id="KW-0472">Membrane</keyword>
<keyword evidence="1" id="KW-1133">Transmembrane helix</keyword>
<dbReference type="PATRIC" id="fig|1353533.3.peg.1838"/>
<accession>V4HS78</accession>
<reference evidence="2 3" key="1">
    <citation type="submission" date="2013-07" db="EMBL/GenBank/DDBJ databases">
        <title>Draft genome sequence of Pseudoalteromonas luteoviolacea 2ta16.</title>
        <authorList>
            <person name="Allen E.E."/>
            <person name="Azam F."/>
            <person name="Podell S."/>
        </authorList>
    </citation>
    <scope>NUCLEOTIDE SEQUENCE [LARGE SCALE GENOMIC DNA]</scope>
    <source>
        <strain evidence="2 3">2ta16</strain>
    </source>
</reference>
<name>V4HS78_PSEL2</name>
<dbReference type="GeneID" id="29920484"/>
<gene>
    <name evidence="2" type="ORF">PL2TA16_02889</name>
</gene>
<comment type="caution">
    <text evidence="2">The sequence shown here is derived from an EMBL/GenBank/DDBJ whole genome shotgun (WGS) entry which is preliminary data.</text>
</comment>
<protein>
    <submittedName>
        <fullName evidence="2">Uncharacterized protein</fullName>
    </submittedName>
</protein>
<dbReference type="Proteomes" id="UP000017820">
    <property type="component" value="Unassembled WGS sequence"/>
</dbReference>
<dbReference type="AlphaFoldDB" id="V4HS78"/>
<sequence>MSLLNKIRLQNKTRLLGAAWALVAFSWVTMFIVIFISETKSIEIAVTTFAAVTTEAAIWCTAAVLGVSIAEGRKVALRTIKNKLLGKSRQQS</sequence>
<keyword evidence="1" id="KW-0812">Transmembrane</keyword>
<evidence type="ECO:0000313" key="3">
    <source>
        <dbReference type="Proteomes" id="UP000017820"/>
    </source>
</evidence>
<evidence type="ECO:0000313" key="2">
    <source>
        <dbReference type="EMBL" id="ESP93685.1"/>
    </source>
</evidence>
<feature type="transmembrane region" description="Helical" evidence="1">
    <location>
        <begin position="48"/>
        <end position="70"/>
    </location>
</feature>
<organism evidence="2 3">
    <name type="scientific">Pseudoalteromonas luteoviolacea (strain 2ta16)</name>
    <dbReference type="NCBI Taxonomy" id="1353533"/>
    <lineage>
        <taxon>Bacteria</taxon>
        <taxon>Pseudomonadati</taxon>
        <taxon>Pseudomonadota</taxon>
        <taxon>Gammaproteobacteria</taxon>
        <taxon>Alteromonadales</taxon>
        <taxon>Pseudoalteromonadaceae</taxon>
        <taxon>Pseudoalteromonas</taxon>
    </lineage>
</organism>
<proteinExistence type="predicted"/>
<dbReference type="EMBL" id="AUSV01000032">
    <property type="protein sequence ID" value="ESP93685.1"/>
    <property type="molecule type" value="Genomic_DNA"/>
</dbReference>
<feature type="transmembrane region" description="Helical" evidence="1">
    <location>
        <begin position="15"/>
        <end position="36"/>
    </location>
</feature>